<keyword evidence="7 13" id="KW-0297">G-protein coupled receptor</keyword>
<evidence type="ECO:0000256" key="11">
    <source>
        <dbReference type="ARBA" id="ARBA00023180"/>
    </source>
</evidence>
<feature type="transmembrane region" description="Helical" evidence="14">
    <location>
        <begin position="25"/>
        <end position="49"/>
    </location>
</feature>
<dbReference type="InterPro" id="IPR017452">
    <property type="entry name" value="GPCR_Rhodpsn_7TM"/>
</dbReference>
<dbReference type="InterPro" id="IPR050939">
    <property type="entry name" value="Olfactory_GPCR1"/>
</dbReference>
<feature type="transmembrane region" description="Helical" evidence="14">
    <location>
        <begin position="197"/>
        <end position="225"/>
    </location>
</feature>
<dbReference type="FunFam" id="1.20.1070.10:FF:000010">
    <property type="entry name" value="Olfactory receptor"/>
    <property type="match status" value="1"/>
</dbReference>
<keyword evidence="6 14" id="KW-1133">Transmembrane helix</keyword>
<feature type="transmembrane region" description="Helical" evidence="14">
    <location>
        <begin position="237"/>
        <end position="261"/>
    </location>
</feature>
<keyword evidence="17" id="KW-1185">Reference proteome</keyword>
<keyword evidence="3 14" id="KW-0716">Sensory transduction</keyword>
<feature type="transmembrane region" description="Helical" evidence="14">
    <location>
        <begin position="273"/>
        <end position="292"/>
    </location>
</feature>
<keyword evidence="12 13" id="KW-0807">Transducer</keyword>
<evidence type="ECO:0000313" key="16">
    <source>
        <dbReference type="Ensembl" id="ENSLLEP00000008954.1"/>
    </source>
</evidence>
<comment type="subcellular location">
    <subcellularLocation>
        <location evidence="1 14">Cell membrane</location>
        <topology evidence="1 14">Multi-pass membrane protein</topology>
    </subcellularLocation>
</comment>
<dbReference type="OrthoDB" id="9444602at2759"/>
<feature type="transmembrane region" description="Helical" evidence="14">
    <location>
        <begin position="101"/>
        <end position="123"/>
    </location>
</feature>
<dbReference type="InterPro" id="IPR000276">
    <property type="entry name" value="GPCR_Rhodpsn"/>
</dbReference>
<evidence type="ECO:0000256" key="7">
    <source>
        <dbReference type="ARBA" id="ARBA00023040"/>
    </source>
</evidence>
<dbReference type="Proteomes" id="UP000694569">
    <property type="component" value="Unplaced"/>
</dbReference>
<keyword evidence="2 14" id="KW-1003">Cell membrane</keyword>
<evidence type="ECO:0000256" key="14">
    <source>
        <dbReference type="RuleBase" id="RU363047"/>
    </source>
</evidence>
<dbReference type="InterPro" id="IPR000725">
    <property type="entry name" value="Olfact_rcpt"/>
</dbReference>
<keyword evidence="9" id="KW-1015">Disulfide bond</keyword>
<proteinExistence type="inferred from homology"/>
<dbReference type="GeneTree" id="ENSGT01150000286948"/>
<accession>A0A8C5M7C5</accession>
<dbReference type="PANTHER" id="PTHR24242:SF420">
    <property type="entry name" value="OLFACTORY RECEPTOR"/>
    <property type="match status" value="1"/>
</dbReference>
<dbReference type="Pfam" id="PF13853">
    <property type="entry name" value="7tm_4"/>
    <property type="match status" value="1"/>
</dbReference>
<evidence type="ECO:0000256" key="13">
    <source>
        <dbReference type="RuleBase" id="RU000688"/>
    </source>
</evidence>
<name>A0A8C5M7C5_9ANUR</name>
<feature type="transmembrane region" description="Helical" evidence="14">
    <location>
        <begin position="144"/>
        <end position="168"/>
    </location>
</feature>
<evidence type="ECO:0000256" key="9">
    <source>
        <dbReference type="ARBA" id="ARBA00023157"/>
    </source>
</evidence>
<dbReference type="PANTHER" id="PTHR24242">
    <property type="entry name" value="G-PROTEIN COUPLED RECEPTOR"/>
    <property type="match status" value="1"/>
</dbReference>
<keyword evidence="8 14" id="KW-0472">Membrane</keyword>
<reference evidence="16" key="2">
    <citation type="submission" date="2025-09" db="UniProtKB">
        <authorList>
            <consortium name="Ensembl"/>
        </authorList>
    </citation>
    <scope>IDENTIFICATION</scope>
</reference>
<feature type="transmembrane region" description="Helical" evidence="14">
    <location>
        <begin position="61"/>
        <end position="81"/>
    </location>
</feature>
<comment type="similarity">
    <text evidence="13">Belongs to the G-protein coupled receptor 1 family.</text>
</comment>
<dbReference type="GO" id="GO:0004984">
    <property type="term" value="F:olfactory receptor activity"/>
    <property type="evidence" value="ECO:0007669"/>
    <property type="project" value="InterPro"/>
</dbReference>
<organism evidence="16 17">
    <name type="scientific">Leptobrachium leishanense</name>
    <name type="common">Leishan spiny toad</name>
    <dbReference type="NCBI Taxonomy" id="445787"/>
    <lineage>
        <taxon>Eukaryota</taxon>
        <taxon>Metazoa</taxon>
        <taxon>Chordata</taxon>
        <taxon>Craniata</taxon>
        <taxon>Vertebrata</taxon>
        <taxon>Euteleostomi</taxon>
        <taxon>Amphibia</taxon>
        <taxon>Batrachia</taxon>
        <taxon>Anura</taxon>
        <taxon>Pelobatoidea</taxon>
        <taxon>Megophryidae</taxon>
        <taxon>Leptobrachium</taxon>
    </lineage>
</organism>
<dbReference type="PRINTS" id="PR00237">
    <property type="entry name" value="GPCRRHODOPSN"/>
</dbReference>
<evidence type="ECO:0000256" key="1">
    <source>
        <dbReference type="ARBA" id="ARBA00004651"/>
    </source>
</evidence>
<dbReference type="PROSITE" id="PS50262">
    <property type="entry name" value="G_PROTEIN_RECEP_F1_2"/>
    <property type="match status" value="1"/>
</dbReference>
<evidence type="ECO:0000313" key="17">
    <source>
        <dbReference type="Proteomes" id="UP000694569"/>
    </source>
</evidence>
<keyword evidence="10 13" id="KW-0675">Receptor</keyword>
<evidence type="ECO:0000256" key="2">
    <source>
        <dbReference type="ARBA" id="ARBA00022475"/>
    </source>
</evidence>
<protein>
    <recommendedName>
        <fullName evidence="14">Olfactory receptor</fullName>
    </recommendedName>
</protein>
<dbReference type="AlphaFoldDB" id="A0A8C5M7C5"/>
<keyword evidence="11" id="KW-0325">Glycoprotein</keyword>
<reference evidence="16" key="1">
    <citation type="submission" date="2025-08" db="UniProtKB">
        <authorList>
            <consortium name="Ensembl"/>
        </authorList>
    </citation>
    <scope>IDENTIFICATION</scope>
</reference>
<dbReference type="PRINTS" id="PR00245">
    <property type="entry name" value="OLFACTORYR"/>
</dbReference>
<feature type="domain" description="G-protein coupled receptors family 1 profile" evidence="15">
    <location>
        <begin position="41"/>
        <end position="290"/>
    </location>
</feature>
<dbReference type="Ensembl" id="ENSLLET00000009304.1">
    <property type="protein sequence ID" value="ENSLLEP00000008954.1"/>
    <property type="gene ID" value="ENSLLEG00000005726.1"/>
</dbReference>
<keyword evidence="5 14" id="KW-0552">Olfaction</keyword>
<dbReference type="GO" id="GO:0005886">
    <property type="term" value="C:plasma membrane"/>
    <property type="evidence" value="ECO:0007669"/>
    <property type="project" value="UniProtKB-SubCell"/>
</dbReference>
<dbReference type="GO" id="GO:0004930">
    <property type="term" value="F:G protein-coupled receptor activity"/>
    <property type="evidence" value="ECO:0007669"/>
    <property type="project" value="UniProtKB-KW"/>
</dbReference>
<evidence type="ECO:0000256" key="8">
    <source>
        <dbReference type="ARBA" id="ARBA00023136"/>
    </source>
</evidence>
<evidence type="ECO:0000256" key="3">
    <source>
        <dbReference type="ARBA" id="ARBA00022606"/>
    </source>
</evidence>
<evidence type="ECO:0000256" key="12">
    <source>
        <dbReference type="ARBA" id="ARBA00023224"/>
    </source>
</evidence>
<dbReference type="PROSITE" id="PS00237">
    <property type="entry name" value="G_PROTEIN_RECEP_F1_1"/>
    <property type="match status" value="1"/>
</dbReference>
<keyword evidence="4 13" id="KW-0812">Transmembrane</keyword>
<dbReference type="Gene3D" id="1.20.1070.10">
    <property type="entry name" value="Rhodopsin 7-helix transmembrane proteins"/>
    <property type="match status" value="1"/>
</dbReference>
<evidence type="ECO:0000256" key="10">
    <source>
        <dbReference type="ARBA" id="ARBA00023170"/>
    </source>
</evidence>
<dbReference type="SUPFAM" id="SSF81321">
    <property type="entry name" value="Family A G protein-coupled receptor-like"/>
    <property type="match status" value="1"/>
</dbReference>
<evidence type="ECO:0000256" key="4">
    <source>
        <dbReference type="ARBA" id="ARBA00022692"/>
    </source>
</evidence>
<evidence type="ECO:0000259" key="15">
    <source>
        <dbReference type="PROSITE" id="PS50262"/>
    </source>
</evidence>
<evidence type="ECO:0000256" key="5">
    <source>
        <dbReference type="ARBA" id="ARBA00022725"/>
    </source>
</evidence>
<evidence type="ECO:0000256" key="6">
    <source>
        <dbReference type="ARBA" id="ARBA00022989"/>
    </source>
</evidence>
<sequence length="317" mass="35743">MTKNKTMVGEFFLVGIQSQSPYFKFVIFALLLAAYMMTLTGDVTILVLVSTSQRLQHPIYYFIKYLSLSEILLTTNIVPNMMHIVLLEGGTVSFAGCITQFYIYIASGSVESLLLTVMSYDRYLAICRPLHYGQVMDVHLCNKLVVSTWALSFSLVLITVILICQLEFCGSGAMDHYFCDFAPLIELSCSDTTHLRIVVLVLSIPLVLSTFLFIIVTYVCIFKAILSISSSHGRQKAFSTCSSHLASVCSYYGPLIIIYVVPYRGNSLNINKYISILYTVGTPLFNPIIYSLRNQEVRDALKKYIVMLRSRFVSNRM</sequence>